<evidence type="ECO:0000256" key="4">
    <source>
        <dbReference type="ARBA" id="ARBA00022833"/>
    </source>
</evidence>
<dbReference type="GO" id="GO:0046872">
    <property type="term" value="F:metal ion binding"/>
    <property type="evidence" value="ECO:0007669"/>
    <property type="project" value="UniProtKB-KW"/>
</dbReference>
<dbReference type="AlphaFoldDB" id="A0A1H7BN76"/>
<reference evidence="7 8" key="1">
    <citation type="submission" date="2016-10" db="EMBL/GenBank/DDBJ databases">
        <authorList>
            <person name="de Groot N.N."/>
        </authorList>
    </citation>
    <scope>NUCLEOTIDE SEQUENCE [LARGE SCALE GENOMIC DNA]</scope>
    <source>
        <strain evidence="7 8">DSM 29340</strain>
    </source>
</reference>
<organism evidence="7 8">
    <name type="scientific">Cribrihabitans marinus</name>
    <dbReference type="NCBI Taxonomy" id="1227549"/>
    <lineage>
        <taxon>Bacteria</taxon>
        <taxon>Pseudomonadati</taxon>
        <taxon>Pseudomonadota</taxon>
        <taxon>Alphaproteobacteria</taxon>
        <taxon>Rhodobacterales</taxon>
        <taxon>Paracoccaceae</taxon>
        <taxon>Cribrihabitans</taxon>
    </lineage>
</organism>
<evidence type="ECO:0000256" key="3">
    <source>
        <dbReference type="ARBA" id="ARBA00022801"/>
    </source>
</evidence>
<dbReference type="RefSeq" id="WP_092367261.1">
    <property type="nucleotide sequence ID" value="NZ_BMGV01000007.1"/>
</dbReference>
<dbReference type="SUPFAM" id="SSF51556">
    <property type="entry name" value="Metallo-dependent hydrolases"/>
    <property type="match status" value="1"/>
</dbReference>
<dbReference type="InterPro" id="IPR055156">
    <property type="entry name" value="HutF-like_N"/>
</dbReference>
<feature type="domain" description="Amidohydrolase-related" evidence="5">
    <location>
        <begin position="45"/>
        <end position="425"/>
    </location>
</feature>
<dbReference type="InterPro" id="IPR051607">
    <property type="entry name" value="Metallo-dep_hydrolases"/>
</dbReference>
<evidence type="ECO:0000259" key="6">
    <source>
        <dbReference type="Pfam" id="PF22429"/>
    </source>
</evidence>
<dbReference type="Proteomes" id="UP000199379">
    <property type="component" value="Unassembled WGS sequence"/>
</dbReference>
<protein>
    <submittedName>
        <fullName evidence="7">Formiminoglutamate deiminase</fullName>
    </submittedName>
</protein>
<dbReference type="STRING" id="1227549.SAMN05444007_1075"/>
<dbReference type="Pfam" id="PF01979">
    <property type="entry name" value="Amidohydro_1"/>
    <property type="match status" value="1"/>
</dbReference>
<evidence type="ECO:0000259" key="5">
    <source>
        <dbReference type="Pfam" id="PF01979"/>
    </source>
</evidence>
<dbReference type="InterPro" id="IPR011059">
    <property type="entry name" value="Metal-dep_hydrolase_composite"/>
</dbReference>
<dbReference type="InterPro" id="IPR032466">
    <property type="entry name" value="Metal_Hydrolase"/>
</dbReference>
<dbReference type="Pfam" id="PF22429">
    <property type="entry name" value="HutF_N"/>
    <property type="match status" value="1"/>
</dbReference>
<dbReference type="InterPro" id="IPR010252">
    <property type="entry name" value="HutF"/>
</dbReference>
<dbReference type="NCBIfam" id="TIGR02022">
    <property type="entry name" value="hutF"/>
    <property type="match status" value="1"/>
</dbReference>
<dbReference type="EMBL" id="FNYD01000007">
    <property type="protein sequence ID" value="SEJ75700.1"/>
    <property type="molecule type" value="Genomic_DNA"/>
</dbReference>
<dbReference type="NCBIfam" id="NF006684">
    <property type="entry name" value="PRK09229.1-5"/>
    <property type="match status" value="1"/>
</dbReference>
<keyword evidence="8" id="KW-1185">Reference proteome</keyword>
<keyword evidence="2" id="KW-0479">Metal-binding</keyword>
<sequence length="454" mass="49000">MQEVHARQALTPEGWVSDLRLTIDGGRISRISHGSAQGARSVDLLLPAPVNVHSHAFQRAMAGLTETRGPDPSDSFWTWRRLMYRFLDRLTPDHVEAIAALVFMEMQEAGYGAVAEFHYLHHDIGGAPYDNPAEMAGRIVAAARDTGIGLTLLPVLYMQGGCDGRALEGGQRRFGCDRDLFTRLHADSAALLADGSRDHAIGVAPHSLRAVPPDALTLARDLCPKGPVHMHLAEQVAEVEEVEAHLGARPVSWLLDNADVTPDWCLIHCTQMTGEETAGLAATGAVAGLCPITESSLGDGIFNGTAFQQAGGRYAVGSDSNIHIALWEELATLDYSQRLRDRSRAAMATAERSTGRVLFESVAQGGAQAAGRSSGRLEEGRFADLLAVSTGNEFLCRRTGDAVLDSLMFTGRGRACVTDVWSAGRHMVQNGRHVHRDRIVTAYLDVAKQLGQEI</sequence>
<dbReference type="InterPro" id="IPR006680">
    <property type="entry name" value="Amidohydro-rel"/>
</dbReference>
<evidence type="ECO:0000313" key="7">
    <source>
        <dbReference type="EMBL" id="SEJ75700.1"/>
    </source>
</evidence>
<dbReference type="GO" id="GO:0005829">
    <property type="term" value="C:cytosol"/>
    <property type="evidence" value="ECO:0007669"/>
    <property type="project" value="TreeGrafter"/>
</dbReference>
<name>A0A1H7BN76_9RHOB</name>
<feature type="domain" description="Formimidoylglutamate deiminase N-terminal" evidence="6">
    <location>
        <begin position="1"/>
        <end position="39"/>
    </location>
</feature>
<keyword evidence="4" id="KW-0862">Zinc</keyword>
<accession>A0A1H7BN76</accession>
<keyword evidence="3" id="KW-0378">Hydrolase</keyword>
<dbReference type="Gene3D" id="3.20.20.140">
    <property type="entry name" value="Metal-dependent hydrolases"/>
    <property type="match status" value="1"/>
</dbReference>
<evidence type="ECO:0000256" key="1">
    <source>
        <dbReference type="ARBA" id="ARBA00001947"/>
    </source>
</evidence>
<dbReference type="OrthoDB" id="9796020at2"/>
<evidence type="ECO:0000256" key="2">
    <source>
        <dbReference type="ARBA" id="ARBA00022723"/>
    </source>
</evidence>
<gene>
    <name evidence="7" type="ORF">SAMN05444007_1075</name>
</gene>
<proteinExistence type="predicted"/>
<dbReference type="PANTHER" id="PTHR11271:SF48">
    <property type="entry name" value="AMIDOHYDROLASE-RELATED DOMAIN-CONTAINING PROTEIN"/>
    <property type="match status" value="1"/>
</dbReference>
<dbReference type="Gene3D" id="2.30.40.10">
    <property type="entry name" value="Urease, subunit C, domain 1"/>
    <property type="match status" value="1"/>
</dbReference>
<comment type="cofactor">
    <cofactor evidence="1">
        <name>Zn(2+)</name>
        <dbReference type="ChEBI" id="CHEBI:29105"/>
    </cofactor>
</comment>
<dbReference type="SUPFAM" id="SSF51338">
    <property type="entry name" value="Composite domain of metallo-dependent hydrolases"/>
    <property type="match status" value="1"/>
</dbReference>
<evidence type="ECO:0000313" key="8">
    <source>
        <dbReference type="Proteomes" id="UP000199379"/>
    </source>
</evidence>
<dbReference type="GO" id="GO:0019239">
    <property type="term" value="F:deaminase activity"/>
    <property type="evidence" value="ECO:0007669"/>
    <property type="project" value="TreeGrafter"/>
</dbReference>
<dbReference type="PANTHER" id="PTHR11271">
    <property type="entry name" value="GUANINE DEAMINASE"/>
    <property type="match status" value="1"/>
</dbReference>